<dbReference type="InterPro" id="IPR050564">
    <property type="entry name" value="F420-G6PD/mer"/>
</dbReference>
<dbReference type="SUPFAM" id="SSF51679">
    <property type="entry name" value="Bacterial luciferase-like"/>
    <property type="match status" value="1"/>
</dbReference>
<gene>
    <name evidence="3" type="ORF">EAS64_27820</name>
</gene>
<dbReference type="NCBIfam" id="TIGR03564">
    <property type="entry name" value="F420_MSMEG_4879"/>
    <property type="match status" value="1"/>
</dbReference>
<dbReference type="Proteomes" id="UP000460272">
    <property type="component" value="Unassembled WGS sequence"/>
</dbReference>
<proteinExistence type="predicted"/>
<keyword evidence="1 3" id="KW-0560">Oxidoreductase</keyword>
<organism evidence="3 4">
    <name type="scientific">Trebonia kvetii</name>
    <dbReference type="NCBI Taxonomy" id="2480626"/>
    <lineage>
        <taxon>Bacteria</taxon>
        <taxon>Bacillati</taxon>
        <taxon>Actinomycetota</taxon>
        <taxon>Actinomycetes</taxon>
        <taxon>Streptosporangiales</taxon>
        <taxon>Treboniaceae</taxon>
        <taxon>Trebonia</taxon>
    </lineage>
</organism>
<dbReference type="InterPro" id="IPR036661">
    <property type="entry name" value="Luciferase-like_sf"/>
</dbReference>
<dbReference type="GO" id="GO:0016705">
    <property type="term" value="F:oxidoreductase activity, acting on paired donors, with incorporation or reduction of molecular oxygen"/>
    <property type="evidence" value="ECO:0007669"/>
    <property type="project" value="InterPro"/>
</dbReference>
<dbReference type="EMBL" id="RPFW01000005">
    <property type="protein sequence ID" value="TVZ02587.1"/>
    <property type="molecule type" value="Genomic_DNA"/>
</dbReference>
<dbReference type="Gene3D" id="3.20.20.30">
    <property type="entry name" value="Luciferase-like domain"/>
    <property type="match status" value="1"/>
</dbReference>
<dbReference type="InterPro" id="IPR019910">
    <property type="entry name" value="Lucif-like_OxRdtase_MSMEG_4879"/>
</dbReference>
<evidence type="ECO:0000313" key="4">
    <source>
        <dbReference type="Proteomes" id="UP000460272"/>
    </source>
</evidence>
<reference evidence="3 4" key="1">
    <citation type="submission" date="2018-11" db="EMBL/GenBank/DDBJ databases">
        <title>Trebonia kvetii gen.nov., sp.nov., a novel acidophilic actinobacterium, and proposal of the new actinobacterial family Treboniaceae fam. nov.</title>
        <authorList>
            <person name="Rapoport D."/>
            <person name="Sagova-Mareckova M."/>
            <person name="Sedlacek I."/>
            <person name="Provaznik J."/>
            <person name="Kralova S."/>
            <person name="Pavlinic D."/>
            <person name="Benes V."/>
            <person name="Kopecky J."/>
        </authorList>
    </citation>
    <scope>NUCLEOTIDE SEQUENCE [LARGE SCALE GENOMIC DNA]</scope>
    <source>
        <strain evidence="3 4">15Tr583</strain>
    </source>
</reference>
<dbReference type="OrthoDB" id="675245at2"/>
<dbReference type="PANTHER" id="PTHR43244">
    <property type="match status" value="1"/>
</dbReference>
<accession>A0A6P2BV65</accession>
<dbReference type="RefSeq" id="WP_145857743.1">
    <property type="nucleotide sequence ID" value="NZ_RPFW01000005.1"/>
</dbReference>
<evidence type="ECO:0000256" key="1">
    <source>
        <dbReference type="ARBA" id="ARBA00023002"/>
    </source>
</evidence>
<dbReference type="InterPro" id="IPR011251">
    <property type="entry name" value="Luciferase-like_dom"/>
</dbReference>
<feature type="domain" description="Luciferase-like" evidence="2">
    <location>
        <begin position="9"/>
        <end position="277"/>
    </location>
</feature>
<comment type="caution">
    <text evidence="3">The sequence shown here is derived from an EMBL/GenBank/DDBJ whole genome shotgun (WGS) entry which is preliminary data.</text>
</comment>
<dbReference type="AlphaFoldDB" id="A0A6P2BV65"/>
<evidence type="ECO:0000259" key="2">
    <source>
        <dbReference type="Pfam" id="PF00296"/>
    </source>
</evidence>
<protein>
    <submittedName>
        <fullName evidence="3">TIGR03564 family F420-dependent LLM class oxidoreductase</fullName>
        <ecNumber evidence="3">1.-.-.-</ecNumber>
    </submittedName>
</protein>
<name>A0A6P2BV65_9ACTN</name>
<keyword evidence="4" id="KW-1185">Reference proteome</keyword>
<dbReference type="PANTHER" id="PTHR43244:SF1">
    <property type="entry name" value="5,10-METHYLENETETRAHYDROMETHANOPTERIN REDUCTASE"/>
    <property type="match status" value="1"/>
</dbReference>
<dbReference type="EC" id="1.-.-.-" evidence="3"/>
<dbReference type="Pfam" id="PF00296">
    <property type="entry name" value="Bac_luciferase"/>
    <property type="match status" value="1"/>
</dbReference>
<sequence length="307" mass="31301">MRIGLTGGGSTADRIVSQASRAEADGFTSMWYPSSAGAGDPLAAMTLAGRATSAIELGTAVLVTYACHPVLQASRANATASAIGAPGRLTLGVGPSHRVVIEDRLGLPYDTPGLHTDEYVQILTGLLRGEQVSFAGSQFRVDAGPLPLPDGAEIPVLAGALGPRLLRVAGANTAGTILWMANAAAIETHVAPLIRKAAADAGRPAPRIVAGLPVAVHDDVAAARSEGARLYQAYGHLPNYQRILAQGGIAGPAEAVLVGDEDSVAAQIRALFEAGATDVWAAPFPVGDDAAASRARTRALLASLARE</sequence>
<evidence type="ECO:0000313" key="3">
    <source>
        <dbReference type="EMBL" id="TVZ02587.1"/>
    </source>
</evidence>